<evidence type="ECO:0000313" key="3">
    <source>
        <dbReference type="Proteomes" id="UP001311915"/>
    </source>
</evidence>
<proteinExistence type="predicted"/>
<dbReference type="Pfam" id="PF03732">
    <property type="entry name" value="Retrotrans_gag"/>
    <property type="match status" value="1"/>
</dbReference>
<dbReference type="AlphaFoldDB" id="A0AAV9L5H6"/>
<comment type="caution">
    <text evidence="2">The sequence shown here is derived from an EMBL/GenBank/DDBJ whole genome shotgun (WGS) entry which is preliminary data.</text>
</comment>
<organism evidence="2 3">
    <name type="scientific">Solanum pinnatisectum</name>
    <name type="common">tansyleaf nightshade</name>
    <dbReference type="NCBI Taxonomy" id="50273"/>
    <lineage>
        <taxon>Eukaryota</taxon>
        <taxon>Viridiplantae</taxon>
        <taxon>Streptophyta</taxon>
        <taxon>Embryophyta</taxon>
        <taxon>Tracheophyta</taxon>
        <taxon>Spermatophyta</taxon>
        <taxon>Magnoliopsida</taxon>
        <taxon>eudicotyledons</taxon>
        <taxon>Gunneridae</taxon>
        <taxon>Pentapetalae</taxon>
        <taxon>asterids</taxon>
        <taxon>lamiids</taxon>
        <taxon>Solanales</taxon>
        <taxon>Solanaceae</taxon>
        <taxon>Solanoideae</taxon>
        <taxon>Solaneae</taxon>
        <taxon>Solanum</taxon>
    </lineage>
</organism>
<feature type="domain" description="Retrotransposon gag" evidence="1">
    <location>
        <begin position="41"/>
        <end position="84"/>
    </location>
</feature>
<dbReference type="Proteomes" id="UP001311915">
    <property type="component" value="Unassembled WGS sequence"/>
</dbReference>
<accession>A0AAV9L5H6</accession>
<sequence length="358" mass="41949">MEVVILDRFCGTGSPEGWLYRAEQYFTFLGFDEEYWLPLPSFYLDGEALTWFNWLFRNKLFFNWKHFKDRFAQRFRQQTNREVLGRLTNSLQSSTSAYDSGSSQTYHVFDKLPVKYKFVEFVALITKNDVEVEPFEEIETPLIGNANSVEANLVHEPSFITEEFDEISHTKVSSNIHDLKGIVPEVEHSVTTVDKVYNDSFNKEMKLPLTVLHDTDGSNSDDEENSHDIVALFEKSPSLHTSGLLVVFACQGTVISNASSRLVEIEYPFADTIWLRTVPCWHDSLEQFRWGDQVEVLLCLDFRVPKCNWVDTGQECNLPIFFSFEYRSESTDKRGKLTTEFRRRMRRRRVHRRKKLRL</sequence>
<evidence type="ECO:0000259" key="1">
    <source>
        <dbReference type="Pfam" id="PF03732"/>
    </source>
</evidence>
<reference evidence="2 3" key="1">
    <citation type="submission" date="2023-10" db="EMBL/GenBank/DDBJ databases">
        <title>Genome-Wide Identification Analysis in wild type Solanum Pinnatisectum Reveals Some Genes Defensing Phytophthora Infestans.</title>
        <authorList>
            <person name="Sun C."/>
        </authorList>
    </citation>
    <scope>NUCLEOTIDE SEQUENCE [LARGE SCALE GENOMIC DNA]</scope>
    <source>
        <strain evidence="2">LQN</strain>
        <tissue evidence="2">Leaf</tissue>
    </source>
</reference>
<dbReference type="EMBL" id="JAWPEI010000007">
    <property type="protein sequence ID" value="KAK4720956.1"/>
    <property type="molecule type" value="Genomic_DNA"/>
</dbReference>
<gene>
    <name evidence="2" type="ORF">R3W88_011189</name>
</gene>
<protein>
    <recommendedName>
        <fullName evidence="1">Retrotransposon gag domain-containing protein</fullName>
    </recommendedName>
</protein>
<evidence type="ECO:0000313" key="2">
    <source>
        <dbReference type="EMBL" id="KAK4720956.1"/>
    </source>
</evidence>
<keyword evidence="3" id="KW-1185">Reference proteome</keyword>
<dbReference type="InterPro" id="IPR005162">
    <property type="entry name" value="Retrotrans_gag_dom"/>
</dbReference>
<name>A0AAV9L5H6_9SOLN</name>